<keyword evidence="2" id="KW-0614">Plasmid</keyword>
<proteinExistence type="predicted"/>
<accession>Q8KL07</accession>
<protein>
    <submittedName>
        <fullName evidence="2">Hypothetical conserved protein</fullName>
    </submittedName>
</protein>
<keyword evidence="1" id="KW-0472">Membrane</keyword>
<sequence>MALDLQGHGRRAAIGIASIRDREARRLVLKRRDFSTVGLTALLAGIVFPAFPSTGFSEQRKPSIPALPDQRKLWSWIKRLNSFGPRLTGSPAQARAIDYLAGELRGMGLEVKRDQLTMRRWMPRTTAFKLSNGEVIEVAAPFPYSGLTPPGGISGKMVLFNGRVQAFEKARGKIAVVTVKRRDLAAFLELVTNRRGSLPEGIDFPKAVTTPLITGLLGVPIDKAREAGVLAVVCIFEGVSEVQLKGQVLPFTTPYWGLPAIWVAQSEGERIKAAIKHGLSGRLTLDGTLEDVATDTIYAVLPGCNLLETIIINTHTDGPNACEENGGAGVLALAHYFSSLPKSARNRSLVFVLVTGHFQLAQFGRHGNQATATWLEMHPELWDGKPGHAKAVAGATIEHLGCTEWRDDFAKGHPAPTGKPELDLIYTSNKSMSGVYIAAARGRKKVRALIVAPAAAQVMLGEGQPLYASGIPTISSCPIPDYLCQVLPGGGLDRLDPDYAFQQVETFARTVDLLDRMPRGEIGIVPFNLSTVIGDLL</sequence>
<geneLocation type="plasmid" evidence="2 3">
    <name>p42d</name>
</geneLocation>
<dbReference type="Gene3D" id="3.40.630.10">
    <property type="entry name" value="Zn peptidases"/>
    <property type="match status" value="1"/>
</dbReference>
<evidence type="ECO:0000256" key="1">
    <source>
        <dbReference type="SAM" id="Phobius"/>
    </source>
</evidence>
<dbReference type="EMBL" id="U80928">
    <property type="protein sequence ID" value="AAM54971.2"/>
    <property type="molecule type" value="Genomic_DNA"/>
</dbReference>
<keyword evidence="1" id="KW-1133">Transmembrane helix</keyword>
<gene>
    <name evidence="2" type="ordered locus">RHE_PD00078</name>
</gene>
<feature type="transmembrane region" description="Helical" evidence="1">
    <location>
        <begin position="34"/>
        <end position="51"/>
    </location>
</feature>
<dbReference type="Proteomes" id="UP000001936">
    <property type="component" value="Plasmid p42d"/>
</dbReference>
<dbReference type="HOGENOM" id="CLU_028658_1_0_5"/>
<dbReference type="SUPFAM" id="SSF53187">
    <property type="entry name" value="Zn-dependent exopeptidases"/>
    <property type="match status" value="1"/>
</dbReference>
<organism evidence="2 3">
    <name type="scientific">Rhizobium etli (strain ATCC 51251 / DSM 11541 / JCM 21823 / NBRC 15573 / CFN 42)</name>
    <dbReference type="NCBI Taxonomy" id="347834"/>
    <lineage>
        <taxon>Bacteria</taxon>
        <taxon>Pseudomonadati</taxon>
        <taxon>Pseudomonadota</taxon>
        <taxon>Alphaproteobacteria</taxon>
        <taxon>Hyphomicrobiales</taxon>
        <taxon>Rhizobiaceae</taxon>
        <taxon>Rhizobium/Agrobacterium group</taxon>
        <taxon>Rhizobium</taxon>
    </lineage>
</organism>
<reference evidence="3" key="1">
    <citation type="journal article" date="2003" name="Genome Biol.">
        <title>The mosaic structure of the symbiotic plasmid of Rhizobium etli CFN42 and its relation to other symbiotic genome compartments.</title>
        <authorList>
            <person name="Gonzalez V."/>
            <person name="Bustos P."/>
            <person name="Ramirez-Romero M.A."/>
            <person name="Medrano-Soto A."/>
            <person name="Salgado H."/>
            <person name="Hernandez-Gonzalez I."/>
            <person name="Hernandez-Celis J.C."/>
            <person name="Quintero V."/>
            <person name="Moreno-Hagelsieb G."/>
            <person name="Girard L."/>
            <person name="Rodriguez O."/>
            <person name="Flores M."/>
            <person name="Cevallos M.A."/>
            <person name="Collado-Vides J."/>
            <person name="Romero D."/>
            <person name="Davila G."/>
        </authorList>
    </citation>
    <scope>NUCLEOTIDE SEQUENCE [LARGE SCALE GENOMIC DNA]</scope>
    <source>
        <strain evidence="3">ATCC 51251 / DSM 11541 / JCM 21823 / NBRC 15573 / CFN 42</strain>
    </source>
</reference>
<keyword evidence="3" id="KW-1185">Reference proteome</keyword>
<evidence type="ECO:0000313" key="3">
    <source>
        <dbReference type="Proteomes" id="UP000001936"/>
    </source>
</evidence>
<name>Q8KL07_RHIEC</name>
<dbReference type="AlphaFoldDB" id="Q8KL07"/>
<evidence type="ECO:0000313" key="2">
    <source>
        <dbReference type="EMBL" id="AAM54971.2"/>
    </source>
</evidence>
<reference evidence="3" key="2">
    <citation type="journal article" date="2006" name="Proc. Natl. Acad. Sci. U.S.A.">
        <title>The partitioned Rhizobium etli genome: genetic and metabolic redundancy in seven interacting replicons.</title>
        <authorList>
            <person name="Gonzalez V."/>
            <person name="Santamaria R.I."/>
            <person name="Bustos P."/>
            <person name="Hernandez-Gonzalez I."/>
            <person name="Medrano-Soto A."/>
            <person name="Moreno-Hagelsieb G."/>
            <person name="Janga S.C."/>
            <person name="Ramirez M.A."/>
            <person name="Jimenez-Jacinto V."/>
            <person name="Collado-Vides J."/>
            <person name="Davila G."/>
        </authorList>
    </citation>
    <scope>NUCLEOTIDE SEQUENCE [LARGE SCALE GENOMIC DNA]</scope>
    <source>
        <strain evidence="3">ATCC 51251 / DSM 11541 / JCM 21823 / NBRC 15573 / CFN 42</strain>
    </source>
</reference>
<dbReference type="Gene3D" id="3.50.30.30">
    <property type="match status" value="1"/>
</dbReference>
<keyword evidence="1" id="KW-0812">Transmembrane</keyword>
<dbReference type="KEGG" id="ret:RHE_PD00078"/>